<dbReference type="PATRIC" id="fig|1449976.3.peg.6365"/>
<dbReference type="eggNOG" id="COG5640">
    <property type="taxonomic scope" value="Bacteria"/>
</dbReference>
<reference evidence="12 13" key="1">
    <citation type="journal article" date="2014" name="BMC Genomics">
        <title>Complete genome sequence of producer of the glycopeptide antibiotic Aculeximycin Kutzneria albida DSM 43870T, a representative of minor genus of Pseudonocardiaceae.</title>
        <authorList>
            <person name="Rebets Y."/>
            <person name="Tokovenko B."/>
            <person name="Lushchyk I."/>
            <person name="Ruckert C."/>
            <person name="Zaburannyi N."/>
            <person name="Bechthold A."/>
            <person name="Kalinowski J."/>
            <person name="Luzhetskyy A."/>
        </authorList>
    </citation>
    <scope>NUCLEOTIDE SEQUENCE [LARGE SCALE GENOMIC DNA]</scope>
    <source>
        <strain evidence="12">DSM 43870</strain>
    </source>
</reference>
<feature type="signal peptide" evidence="11">
    <location>
        <begin position="1"/>
        <end position="31"/>
    </location>
</feature>
<dbReference type="PRINTS" id="PR00787">
    <property type="entry name" value="NEUTRALPTASE"/>
</dbReference>
<evidence type="ECO:0000256" key="10">
    <source>
        <dbReference type="PIRSR" id="PIRSR016573-3"/>
    </source>
</evidence>
<dbReference type="STRING" id="1449976.KALB_6343"/>
<feature type="active site" evidence="8">
    <location>
        <position position="122"/>
    </location>
</feature>
<accession>W5WET0</accession>
<feature type="chain" id="PRO_5039463801" description="Extracellular small neutral protease" evidence="11">
    <location>
        <begin position="32"/>
        <end position="181"/>
    </location>
</feature>
<keyword evidence="9" id="KW-0862">Zinc</keyword>
<evidence type="ECO:0000256" key="1">
    <source>
        <dbReference type="ARBA" id="ARBA00000612"/>
    </source>
</evidence>
<evidence type="ECO:0000256" key="8">
    <source>
        <dbReference type="PIRSR" id="PIRSR016573-1"/>
    </source>
</evidence>
<keyword evidence="11" id="KW-0732">Signal</keyword>
<dbReference type="InterPro" id="IPR024079">
    <property type="entry name" value="MetalloPept_cat_dom_sf"/>
</dbReference>
<name>W5WET0_9PSEU</name>
<dbReference type="Proteomes" id="UP000019225">
    <property type="component" value="Chromosome"/>
</dbReference>
<dbReference type="AlphaFoldDB" id="W5WET0"/>
<evidence type="ECO:0000256" key="7">
    <source>
        <dbReference type="ARBA" id="ARBA00029927"/>
    </source>
</evidence>
<evidence type="ECO:0000313" key="13">
    <source>
        <dbReference type="Proteomes" id="UP000019225"/>
    </source>
</evidence>
<dbReference type="SUPFAM" id="SSF55486">
    <property type="entry name" value="Metalloproteases ('zincins'), catalytic domain"/>
    <property type="match status" value="1"/>
</dbReference>
<dbReference type="EMBL" id="CP007155">
    <property type="protein sequence ID" value="AHH99703.1"/>
    <property type="molecule type" value="Genomic_DNA"/>
</dbReference>
<dbReference type="PIRSF" id="PIRSF016573">
    <property type="entry name" value="Peptidase_M7"/>
    <property type="match status" value="1"/>
</dbReference>
<dbReference type="KEGG" id="kal:KALB_6343"/>
<dbReference type="GO" id="GO:0005576">
    <property type="term" value="C:extracellular region"/>
    <property type="evidence" value="ECO:0007669"/>
    <property type="project" value="InterPro"/>
</dbReference>
<keyword evidence="9" id="KW-0106">Calcium</keyword>
<dbReference type="InterPro" id="IPR000013">
    <property type="entry name" value="Peptidase_M7"/>
</dbReference>
<comment type="cofactor">
    <cofactor evidence="9">
        <name>Ca(2+)</name>
        <dbReference type="ChEBI" id="CHEBI:29108"/>
    </cofactor>
    <text evidence="9">Binds 1 Ca(2+) ion per subunit.</text>
</comment>
<evidence type="ECO:0000256" key="9">
    <source>
        <dbReference type="PIRSR" id="PIRSR016573-2"/>
    </source>
</evidence>
<gene>
    <name evidence="12" type="ORF">KALB_6343</name>
</gene>
<evidence type="ECO:0000256" key="3">
    <source>
        <dbReference type="ARBA" id="ARBA00012325"/>
    </source>
</evidence>
<keyword evidence="6" id="KW-0378">Hydrolase</keyword>
<evidence type="ECO:0000313" key="12">
    <source>
        <dbReference type="EMBL" id="AHH99703.1"/>
    </source>
</evidence>
<feature type="binding site" evidence="9">
    <location>
        <position position="114"/>
    </location>
    <ligand>
        <name>Ca(2+)</name>
        <dbReference type="ChEBI" id="CHEBI:29108"/>
    </ligand>
</feature>
<feature type="binding site" evidence="9">
    <location>
        <position position="131"/>
    </location>
    <ligand>
        <name>Zn(2+)</name>
        <dbReference type="ChEBI" id="CHEBI:29105"/>
        <note>catalytic</note>
    </ligand>
</feature>
<feature type="binding site" evidence="9">
    <location>
        <position position="125"/>
    </location>
    <ligand>
        <name>Zn(2+)</name>
        <dbReference type="ChEBI" id="CHEBI:29105"/>
        <note>catalytic</note>
    </ligand>
</feature>
<dbReference type="Pfam" id="PF02031">
    <property type="entry name" value="Peptidase_M7"/>
    <property type="match status" value="1"/>
</dbReference>
<dbReference type="Gene3D" id="3.40.390.10">
    <property type="entry name" value="Collagenase (Catalytic Domain)"/>
    <property type="match status" value="1"/>
</dbReference>
<keyword evidence="13" id="KW-1185">Reference proteome</keyword>
<feature type="disulfide bond" evidence="10">
    <location>
        <begin position="137"/>
        <end position="150"/>
    </location>
</feature>
<keyword evidence="6" id="KW-0482">Metalloprotease</keyword>
<keyword evidence="5 9" id="KW-0479">Metal-binding</keyword>
<comment type="similarity">
    <text evidence="2">Belongs to the peptidase M7 family.</text>
</comment>
<evidence type="ECO:0000256" key="6">
    <source>
        <dbReference type="ARBA" id="ARBA00023049"/>
    </source>
</evidence>
<comment type="catalytic activity">
    <reaction evidence="1">
        <text>Hydrolyzes proteins with a preference for Tyr or Phe in the P1' position. Has no action on amino-acid p-nitroanilides.</text>
        <dbReference type="EC" id="3.4.24.77"/>
    </reaction>
</comment>
<protein>
    <recommendedName>
        <fullName evidence="4">Extracellular small neutral protease</fullName>
        <ecNumber evidence="3">3.4.24.77</ecNumber>
    </recommendedName>
    <alternativeName>
        <fullName evidence="7">Snapalysin</fullName>
    </alternativeName>
</protein>
<evidence type="ECO:0000256" key="2">
    <source>
        <dbReference type="ARBA" id="ARBA00006571"/>
    </source>
</evidence>
<feature type="binding site" evidence="9">
    <location>
        <position position="121"/>
    </location>
    <ligand>
        <name>Zn(2+)</name>
        <dbReference type="ChEBI" id="CHEBI:29105"/>
        <note>catalytic</note>
    </ligand>
</feature>
<evidence type="ECO:0000256" key="5">
    <source>
        <dbReference type="ARBA" id="ARBA00022723"/>
    </source>
</evidence>
<keyword evidence="6" id="KW-0645">Protease</keyword>
<feature type="binding site" evidence="9">
    <location>
        <position position="116"/>
    </location>
    <ligand>
        <name>Ca(2+)</name>
        <dbReference type="ChEBI" id="CHEBI:29108"/>
    </ligand>
</feature>
<dbReference type="EC" id="3.4.24.77" evidence="3"/>
<evidence type="ECO:0000256" key="4">
    <source>
        <dbReference type="ARBA" id="ARBA00019129"/>
    </source>
</evidence>
<organism evidence="12 13">
    <name type="scientific">Kutzneria albida DSM 43870</name>
    <dbReference type="NCBI Taxonomy" id="1449976"/>
    <lineage>
        <taxon>Bacteria</taxon>
        <taxon>Bacillati</taxon>
        <taxon>Actinomycetota</taxon>
        <taxon>Actinomycetes</taxon>
        <taxon>Pseudonocardiales</taxon>
        <taxon>Pseudonocardiaceae</taxon>
        <taxon>Kutzneria</taxon>
    </lineage>
</organism>
<dbReference type="GO" id="GO:0004222">
    <property type="term" value="F:metalloendopeptidase activity"/>
    <property type="evidence" value="ECO:0007669"/>
    <property type="project" value="InterPro"/>
</dbReference>
<dbReference type="GO" id="GO:0008270">
    <property type="term" value="F:zinc ion binding"/>
    <property type="evidence" value="ECO:0007669"/>
    <property type="project" value="InterPro"/>
</dbReference>
<comment type="cofactor">
    <cofactor evidence="9">
        <name>Zn(2+)</name>
        <dbReference type="ChEBI" id="CHEBI:29105"/>
    </cofactor>
    <text evidence="9">Binds 1 zinc ion per subunit.</text>
</comment>
<dbReference type="GO" id="GO:0006508">
    <property type="term" value="P:proteolysis"/>
    <property type="evidence" value="ECO:0007669"/>
    <property type="project" value="InterPro"/>
</dbReference>
<dbReference type="HOGENOM" id="CLU_124996_0_0_11"/>
<evidence type="ECO:0000256" key="11">
    <source>
        <dbReference type="SAM" id="SignalP"/>
    </source>
</evidence>
<proteinExistence type="inferred from homology"/>
<sequence>MMSARPIGRVVLGLAAVLLPLAGAQVFTATAAEAATTQAVTLYYDSSDAPDYQSQADQAAANWNGVVHNVQLSSGGSATILIHEVTGGGSYTQTDGHGHGDIYIDVQQVNEGNDPTRILAHEMGHNLGLPDHYEGPCSEIMSGHGPGTSCKNAMPNAQEAAQVDQNFANGFTPALASHLYR</sequence>